<dbReference type="Proteomes" id="UP001154095">
    <property type="component" value="Chromosome"/>
</dbReference>
<name>A0AAU9VHE8_9FIRM</name>
<feature type="transmembrane region" description="Helical" evidence="1">
    <location>
        <begin position="130"/>
        <end position="147"/>
    </location>
</feature>
<evidence type="ECO:0000313" key="5">
    <source>
        <dbReference type="Proteomes" id="UP001154111"/>
    </source>
</evidence>
<feature type="transmembrane region" description="Helical" evidence="1">
    <location>
        <begin position="153"/>
        <end position="176"/>
    </location>
</feature>
<keyword evidence="1" id="KW-1133">Transmembrane helix</keyword>
<evidence type="ECO:0000256" key="1">
    <source>
        <dbReference type="SAM" id="Phobius"/>
    </source>
</evidence>
<feature type="transmembrane region" description="Helical" evidence="1">
    <location>
        <begin position="352"/>
        <end position="375"/>
    </location>
</feature>
<keyword evidence="1" id="KW-0472">Membrane</keyword>
<dbReference type="EMBL" id="OW659496">
    <property type="protein sequence ID" value="CAH2762998.1"/>
    <property type="molecule type" value="Genomic_DNA"/>
</dbReference>
<feature type="transmembrane region" description="Helical" evidence="1">
    <location>
        <begin position="52"/>
        <end position="74"/>
    </location>
</feature>
<feature type="transmembrane region" description="Helical" evidence="1">
    <location>
        <begin position="310"/>
        <end position="332"/>
    </location>
</feature>
<protein>
    <recommendedName>
        <fullName evidence="6">ABC transporter permease</fullName>
    </recommendedName>
</protein>
<feature type="transmembrane region" description="Helical" evidence="1">
    <location>
        <begin position="471"/>
        <end position="487"/>
    </location>
</feature>
<feature type="transmembrane region" description="Helical" evidence="1">
    <location>
        <begin position="396"/>
        <end position="428"/>
    </location>
</feature>
<feature type="transmembrane region" description="Helical" evidence="1">
    <location>
        <begin position="211"/>
        <end position="229"/>
    </location>
</feature>
<dbReference type="EMBL" id="OW659477">
    <property type="protein sequence ID" value="CAH2763030.1"/>
    <property type="molecule type" value="Genomic_DNA"/>
</dbReference>
<feature type="transmembrane region" description="Helical" evidence="1">
    <location>
        <begin position="188"/>
        <end position="205"/>
    </location>
</feature>
<feature type="transmembrane region" description="Helical" evidence="1">
    <location>
        <begin position="499"/>
        <end position="518"/>
    </location>
</feature>
<evidence type="ECO:0000313" key="4">
    <source>
        <dbReference type="Proteomes" id="UP001154095"/>
    </source>
</evidence>
<dbReference type="AlphaFoldDB" id="A0AAU9VHE8"/>
<keyword evidence="1" id="KW-0812">Transmembrane</keyword>
<sequence length="527" mass="61708">MNHSVLKDINVVNRTNRFLYYLRSIKPLRKVIYANVYENTERKKKLGRVVTVFHYLKMIANHFIYLFIFFGILAQALPRVPIELIWFLLVIIRSCVSTISSDDSIEKWTLIRSFKVDFKSYYNFRLHKDIIERILYCIAIMFTVVMYDQSVLVASMMVLVVLGTKVVAEGLDLAYFNRYHKKISGKHKTIFVLGLVLSFSVLLFTNYLSGVVFYLLAGIIVLMAIAFLVRRPICEAQIHESYGLYMLQSISPEESLASINLKSSQTILRIDDDYNLDQSEQVINRYEGYGLLNRLFLERHRRLWFKPLRFRFLVILAVVVVSVISLTILRSFFPDMYFQVWYPFSTEMFKSIGPYIFIVYLLNIGESMTRAYYLNCDSKLLNYAFYRRPEIIWKQFVGRLGTLVFLNMIPLIPIIIGVAFMVGIQLIIPIRGEVQIFMITLVLLSVFFSVHNLLMYYTLQPYNESMQEKGFLYNLVKVLVVMVAYNGNRLSDIPNLNLWLSIITALYFIIGVLCVRLFSEKTYKIRK</sequence>
<reference evidence="3" key="1">
    <citation type="submission" date="2022-04" db="EMBL/GenBank/DDBJ databases">
        <authorList>
            <person name="Forde T."/>
        </authorList>
    </citation>
    <scope>NUCLEOTIDE SEQUENCE</scope>
    <source>
        <strain evidence="3">A18Y016a</strain>
        <strain evidence="2">A18Y020d</strain>
    </source>
</reference>
<accession>A0AAU9VHE8</accession>
<evidence type="ECO:0008006" key="6">
    <source>
        <dbReference type="Google" id="ProtNLM"/>
    </source>
</evidence>
<dbReference type="RefSeq" id="WP_254006682.1">
    <property type="nucleotide sequence ID" value="NZ_OW659477.1"/>
</dbReference>
<feature type="transmembrane region" description="Helical" evidence="1">
    <location>
        <begin position="80"/>
        <end position="99"/>
    </location>
</feature>
<evidence type="ECO:0000313" key="3">
    <source>
        <dbReference type="EMBL" id="CAH2763030.1"/>
    </source>
</evidence>
<keyword evidence="4" id="KW-1185">Reference proteome</keyword>
<evidence type="ECO:0000313" key="2">
    <source>
        <dbReference type="EMBL" id="CAH2762998.1"/>
    </source>
</evidence>
<organism evidence="3 5">
    <name type="scientific">Erysipelothrix amsterdamensis</name>
    <dbReference type="NCBI Taxonomy" id="2929157"/>
    <lineage>
        <taxon>Bacteria</taxon>
        <taxon>Bacillati</taxon>
        <taxon>Bacillota</taxon>
        <taxon>Erysipelotrichia</taxon>
        <taxon>Erysipelotrichales</taxon>
        <taxon>Erysipelotrichaceae</taxon>
        <taxon>Erysipelothrix</taxon>
    </lineage>
</organism>
<dbReference type="Proteomes" id="UP001154111">
    <property type="component" value="Chromosome"/>
</dbReference>
<feature type="transmembrane region" description="Helical" evidence="1">
    <location>
        <begin position="434"/>
        <end position="459"/>
    </location>
</feature>
<gene>
    <name evidence="3" type="ORF">ERYAMS2_01509</name>
    <name evidence="2" type="ORF">ERYAMS_01216</name>
</gene>
<proteinExistence type="predicted"/>